<proteinExistence type="predicted"/>
<accession>A0A163DLL9</accession>
<dbReference type="Proteomes" id="UP000076837">
    <property type="component" value="Unassembled WGS sequence"/>
</dbReference>
<reference evidence="1 2" key="1">
    <citation type="journal article" date="2016" name="Sci. Rep.">
        <title>Draft genome sequencing and secretome analysis of fungal phytopathogen Ascochyta rabiei provides insight into the necrotrophic effector repertoire.</title>
        <authorList>
            <person name="Verma S."/>
            <person name="Gazara R.K."/>
            <person name="Nizam S."/>
            <person name="Parween S."/>
            <person name="Chattopadhyay D."/>
            <person name="Verma P.K."/>
        </authorList>
    </citation>
    <scope>NUCLEOTIDE SEQUENCE [LARGE SCALE GENOMIC DNA]</scope>
    <source>
        <strain evidence="1 2">ArDII</strain>
    </source>
</reference>
<protein>
    <submittedName>
        <fullName evidence="1">Uncharacterized protein</fullName>
    </submittedName>
</protein>
<name>A0A163DLL9_DIDRA</name>
<sequence length="242" mass="27991">MSLSTSSVDGSQREASRWLFRPSPIRAATFALPATELGDHFARSLPTYKEKQAELRRRREASKQRVNRMRAYLGAEMPKTMVQGVDDLFTTIQGTETSHRRIDSGFQEHNDSEVFHEFQKPDTSNISELLEDELPMLPPLGEDFIYYALTRIRARDMREFECVACSKTHSNSSQERRAVAWILHGCKHFVHDACLDKLRENEAACRTHGCFNCEALKRMMVRHTTEEMILRHKRLLEVTQSC</sequence>
<evidence type="ECO:0000313" key="1">
    <source>
        <dbReference type="EMBL" id="KZM23239.1"/>
    </source>
</evidence>
<organism evidence="1 2">
    <name type="scientific">Didymella rabiei</name>
    <name type="common">Chickpea ascochyta blight fungus</name>
    <name type="synonym">Mycosphaerella rabiei</name>
    <dbReference type="NCBI Taxonomy" id="5454"/>
    <lineage>
        <taxon>Eukaryota</taxon>
        <taxon>Fungi</taxon>
        <taxon>Dikarya</taxon>
        <taxon>Ascomycota</taxon>
        <taxon>Pezizomycotina</taxon>
        <taxon>Dothideomycetes</taxon>
        <taxon>Pleosporomycetidae</taxon>
        <taxon>Pleosporales</taxon>
        <taxon>Pleosporineae</taxon>
        <taxon>Didymellaceae</taxon>
        <taxon>Ascochyta</taxon>
    </lineage>
</organism>
<gene>
    <name evidence="1" type="ORF">ST47_g5614</name>
</gene>
<dbReference type="EMBL" id="JYNV01000199">
    <property type="protein sequence ID" value="KZM23239.1"/>
    <property type="molecule type" value="Genomic_DNA"/>
</dbReference>
<comment type="caution">
    <text evidence="1">The sequence shown here is derived from an EMBL/GenBank/DDBJ whole genome shotgun (WGS) entry which is preliminary data.</text>
</comment>
<dbReference type="AlphaFoldDB" id="A0A163DLL9"/>
<evidence type="ECO:0000313" key="2">
    <source>
        <dbReference type="Proteomes" id="UP000076837"/>
    </source>
</evidence>
<keyword evidence="2" id="KW-1185">Reference proteome</keyword>